<protein>
    <submittedName>
        <fullName evidence="2">Uncharacterized protein</fullName>
    </submittedName>
</protein>
<feature type="region of interest" description="Disordered" evidence="1">
    <location>
        <begin position="41"/>
        <end position="67"/>
    </location>
</feature>
<organism evidence="2 3">
    <name type="scientific">Methanospirillum hungatei</name>
    <dbReference type="NCBI Taxonomy" id="2203"/>
    <lineage>
        <taxon>Archaea</taxon>
        <taxon>Methanobacteriati</taxon>
        <taxon>Methanobacteriota</taxon>
        <taxon>Stenosarchaea group</taxon>
        <taxon>Methanomicrobia</taxon>
        <taxon>Methanomicrobiales</taxon>
        <taxon>Methanospirillaceae</taxon>
        <taxon>Methanospirillum</taxon>
    </lineage>
</organism>
<evidence type="ECO:0000256" key="1">
    <source>
        <dbReference type="SAM" id="MobiDB-lite"/>
    </source>
</evidence>
<accession>A0A8F5VJY2</accession>
<reference evidence="2 3" key="1">
    <citation type="submission" date="2021-06" db="EMBL/GenBank/DDBJ databases">
        <title>Complete genome sequence of the secondary alcohol utilizing methanogen Methanospirillum hungatei strain GP1.</title>
        <authorList>
            <person name="Day L.A."/>
            <person name="Costa K.C."/>
        </authorList>
    </citation>
    <scope>NUCLEOTIDE SEQUENCE [LARGE SCALE GENOMIC DNA]</scope>
    <source>
        <strain evidence="2 3">GP1</strain>
    </source>
</reference>
<dbReference type="AlphaFoldDB" id="A0A8F5VJY2"/>
<evidence type="ECO:0000313" key="2">
    <source>
        <dbReference type="EMBL" id="QXO94204.1"/>
    </source>
</evidence>
<proteinExistence type="predicted"/>
<gene>
    <name evidence="2" type="ORF">KSK55_12810</name>
</gene>
<dbReference type="EMBL" id="CP077107">
    <property type="protein sequence ID" value="QXO94204.1"/>
    <property type="molecule type" value="Genomic_DNA"/>
</dbReference>
<name>A0A8F5VJY2_METHU</name>
<dbReference type="Proteomes" id="UP000694228">
    <property type="component" value="Chromosome"/>
</dbReference>
<evidence type="ECO:0000313" key="3">
    <source>
        <dbReference type="Proteomes" id="UP000694228"/>
    </source>
</evidence>
<sequence>MSGISLVQIHHKGLNVLVEKLMNFDTSRFIQIYDLGSGEYTNDKHTSLSDDPDEIFSSITKQRKESE</sequence>